<evidence type="ECO:0000313" key="3">
    <source>
        <dbReference type="Proteomes" id="UP000230423"/>
    </source>
</evidence>
<accession>A0A2G9TQH8</accession>
<dbReference type="EMBL" id="KZ357082">
    <property type="protein sequence ID" value="PIO59722.1"/>
    <property type="molecule type" value="Genomic_DNA"/>
</dbReference>
<dbReference type="InterPro" id="IPR052774">
    <property type="entry name" value="Celegans_DevNeuronal_Protein"/>
</dbReference>
<reference evidence="2 3" key="1">
    <citation type="submission" date="2015-09" db="EMBL/GenBank/DDBJ databases">
        <title>Draft genome of the parasitic nematode Teladorsagia circumcincta isolate WARC Sus (inbred).</title>
        <authorList>
            <person name="Mitreva M."/>
        </authorList>
    </citation>
    <scope>NUCLEOTIDE SEQUENCE [LARGE SCALE GENOMIC DNA]</scope>
    <source>
        <strain evidence="2 3">S</strain>
    </source>
</reference>
<organism evidence="2 3">
    <name type="scientific">Teladorsagia circumcincta</name>
    <name type="common">Brown stomach worm</name>
    <name type="synonym">Ostertagia circumcincta</name>
    <dbReference type="NCBI Taxonomy" id="45464"/>
    <lineage>
        <taxon>Eukaryota</taxon>
        <taxon>Metazoa</taxon>
        <taxon>Ecdysozoa</taxon>
        <taxon>Nematoda</taxon>
        <taxon>Chromadorea</taxon>
        <taxon>Rhabditida</taxon>
        <taxon>Rhabditina</taxon>
        <taxon>Rhabditomorpha</taxon>
        <taxon>Strongyloidea</taxon>
        <taxon>Trichostrongylidae</taxon>
        <taxon>Teladorsagia</taxon>
    </lineage>
</organism>
<gene>
    <name evidence="2" type="ORF">TELCIR_18804</name>
</gene>
<sequence>IKIRSEPFIPGAIELDVQTVCNYDGIIIKVFSPVHISGEVFPRNAHENCSIAINGTEAQLKMLFSSQSCFISRNGFVFENVIVVKQNNLSEMPVITEYDKLYRISCDYSNQTTQMSATSVLQVKNMGEVSIHPQGKIPYNPIKMELRSKRKSEVKTVILGQNVDLRIDDDDNFGSNYTVTTCIARDRNERESLTIIEDG</sequence>
<proteinExistence type="predicted"/>
<dbReference type="InterPro" id="IPR001507">
    <property type="entry name" value="ZP_dom"/>
</dbReference>
<evidence type="ECO:0000313" key="2">
    <source>
        <dbReference type="EMBL" id="PIO59722.1"/>
    </source>
</evidence>
<dbReference type="PROSITE" id="PS51034">
    <property type="entry name" value="ZP_2"/>
    <property type="match status" value="1"/>
</dbReference>
<dbReference type="PANTHER" id="PTHR47327">
    <property type="entry name" value="FI18240P1-RELATED"/>
    <property type="match status" value="1"/>
</dbReference>
<name>A0A2G9TQH8_TELCI</name>
<feature type="non-terminal residue" evidence="2">
    <location>
        <position position="1"/>
    </location>
</feature>
<dbReference type="PANTHER" id="PTHR47327:SF1">
    <property type="entry name" value="RE15579P"/>
    <property type="match status" value="1"/>
</dbReference>
<dbReference type="GO" id="GO:0009653">
    <property type="term" value="P:anatomical structure morphogenesis"/>
    <property type="evidence" value="ECO:0007669"/>
    <property type="project" value="TreeGrafter"/>
</dbReference>
<dbReference type="OrthoDB" id="5825797at2759"/>
<dbReference type="AlphaFoldDB" id="A0A2G9TQH8"/>
<keyword evidence="3" id="KW-1185">Reference proteome</keyword>
<evidence type="ECO:0000259" key="1">
    <source>
        <dbReference type="PROSITE" id="PS51034"/>
    </source>
</evidence>
<feature type="domain" description="ZP" evidence="1">
    <location>
        <begin position="20"/>
        <end position="199"/>
    </location>
</feature>
<protein>
    <recommendedName>
        <fullName evidence="1">ZP domain-containing protein</fullName>
    </recommendedName>
</protein>
<dbReference type="Proteomes" id="UP000230423">
    <property type="component" value="Unassembled WGS sequence"/>
</dbReference>